<feature type="coiled-coil region" evidence="13">
    <location>
        <begin position="708"/>
        <end position="735"/>
    </location>
</feature>
<evidence type="ECO:0000256" key="2">
    <source>
        <dbReference type="ARBA" id="ARBA00008817"/>
    </source>
</evidence>
<evidence type="ECO:0000256" key="12">
    <source>
        <dbReference type="ARBA" id="ARBA00031407"/>
    </source>
</evidence>
<keyword evidence="7" id="KW-0653">Protein transport</keyword>
<evidence type="ECO:0000256" key="9">
    <source>
        <dbReference type="ARBA" id="ARBA00023128"/>
    </source>
</evidence>
<evidence type="ECO:0000256" key="3">
    <source>
        <dbReference type="ARBA" id="ARBA00013571"/>
    </source>
</evidence>
<dbReference type="PANTHER" id="PTHR12388">
    <property type="entry name" value="MITOCHONDRIA ASSOCIATED GRANULOCYTE MACROPHAGE CSF SIGNALING MOLECULE"/>
    <property type="match status" value="1"/>
</dbReference>
<dbReference type="EMBL" id="JAANIT010000659">
    <property type="protein sequence ID" value="KAG1545546.1"/>
    <property type="molecule type" value="Genomic_DNA"/>
</dbReference>
<evidence type="ECO:0000256" key="14">
    <source>
        <dbReference type="SAM" id="SignalP"/>
    </source>
</evidence>
<name>A0A9P6YDA9_RHIOR</name>
<comment type="caution">
    <text evidence="15">The sequence shown here is derived from an EMBL/GenBank/DDBJ whole genome shotgun (WGS) entry which is preliminary data.</text>
</comment>
<evidence type="ECO:0000256" key="7">
    <source>
        <dbReference type="ARBA" id="ARBA00022927"/>
    </source>
</evidence>
<dbReference type="GO" id="GO:0030150">
    <property type="term" value="P:protein import into mitochondrial matrix"/>
    <property type="evidence" value="ECO:0007669"/>
    <property type="project" value="InterPro"/>
</dbReference>
<evidence type="ECO:0000256" key="4">
    <source>
        <dbReference type="ARBA" id="ARBA00020721"/>
    </source>
</evidence>
<accession>A0A9P6YDA9</accession>
<dbReference type="InterPro" id="IPR005341">
    <property type="entry name" value="Tim16"/>
</dbReference>
<keyword evidence="13" id="KW-0175">Coiled coil</keyword>
<sequence length="743" mass="84988">MLVYSAILFTLYLSWVTALNATVRFSVVHAPNYRVNKNLDFYKMAVHIDNDYLYHLDNKQSLDPLIHTALVPHSSFKRYQYVILDERNHEIERETFYRETPSPFDFYGRTDKAMRHVQSLPKMRFKGPARNYSHRRLDQVHPMHEIPTLHIRTAPDDLKKLHANLLEDIQIIANISRITTKRLDTFKNTRFSLSGQTSRLFKKLSYGIVLPKAAKNKSAKNKALNGFRRFKLRSCATDPSYMREKLYYDILDASQVPTARASYIRLFINEEPQGLYLMADHYKNPFMKRSFGQGEEKYKRGALFQGAMQENPMAIGKLRLGANLGYLGPNEEDYIEACTNQSAYKLQERTSSVHDLNPLISFIQFIENTKSWNGSIEELEEEWNKRLDVPVFLKNLALELLLGHNDGYLGAAHNYLLYQDFNQNGKLIWLPSDLDQTLGNSLVPKKESSESGDALKTIDLFGLLENMDRRPLVNQLLKVETFRNQFFQIVLDYHQQLFESDVLIRHIYYLKSLIQQDVEWDKKLVRADCFQKKNQTVFRNQLQQKILQLPLGKDFYERIDQIDFNTAVHGVIQGHPSISSIVDYLATVKEAVTKFALYLNPSARIIAQIVVSLGSVVTRAFVAAYKQAAANAAKNGGNPVSNAKAGTKEAVLDALTRKTGMSMEEACQILNVNKEADLSKITKNYDHLFNANDPSKGGSFYIQSKVVRAKERFDLEKAQELKAKATQEAAEAVANDVNPPPSS</sequence>
<dbReference type="InterPro" id="IPR014867">
    <property type="entry name" value="Spore_coat_CotH_CotH2/3/7"/>
</dbReference>
<evidence type="ECO:0000256" key="8">
    <source>
        <dbReference type="ARBA" id="ARBA00023010"/>
    </source>
</evidence>
<comment type="similarity">
    <text evidence="2">Belongs to the TIM16/PAM16 family.</text>
</comment>
<gene>
    <name evidence="15" type="ORF">G6F51_005401</name>
</gene>
<feature type="signal peptide" evidence="14">
    <location>
        <begin position="1"/>
        <end position="18"/>
    </location>
</feature>
<dbReference type="Gene3D" id="1.10.287.110">
    <property type="entry name" value="DnaJ domain"/>
    <property type="match status" value="1"/>
</dbReference>
<dbReference type="Pfam" id="PF08757">
    <property type="entry name" value="CotH"/>
    <property type="match status" value="1"/>
</dbReference>
<evidence type="ECO:0000256" key="10">
    <source>
        <dbReference type="ARBA" id="ARBA00023136"/>
    </source>
</evidence>
<evidence type="ECO:0000256" key="1">
    <source>
        <dbReference type="ARBA" id="ARBA00004637"/>
    </source>
</evidence>
<feature type="chain" id="PRO_5040123788" description="Mitochondrial import inner membrane translocase subunit TIM16" evidence="14">
    <location>
        <begin position="19"/>
        <end position="743"/>
    </location>
</feature>
<proteinExistence type="inferred from homology"/>
<keyword evidence="14" id="KW-0732">Signal</keyword>
<evidence type="ECO:0000256" key="13">
    <source>
        <dbReference type="SAM" id="Coils"/>
    </source>
</evidence>
<keyword evidence="6" id="KW-0999">Mitochondrion inner membrane</keyword>
<dbReference type="AlphaFoldDB" id="A0A9P6YDA9"/>
<dbReference type="Pfam" id="PF03656">
    <property type="entry name" value="Pam16"/>
    <property type="match status" value="1"/>
</dbReference>
<dbReference type="FunFam" id="1.10.287.110:FF:000006">
    <property type="entry name" value="Import inner membrane translocase subunit TIM16"/>
    <property type="match status" value="1"/>
</dbReference>
<keyword evidence="8" id="KW-0811">Translocation</keyword>
<evidence type="ECO:0000256" key="11">
    <source>
        <dbReference type="ARBA" id="ARBA00030422"/>
    </source>
</evidence>
<organism evidence="15 16">
    <name type="scientific">Rhizopus oryzae</name>
    <name type="common">Mucormycosis agent</name>
    <name type="synonym">Rhizopus arrhizus var. delemar</name>
    <dbReference type="NCBI Taxonomy" id="64495"/>
    <lineage>
        <taxon>Eukaryota</taxon>
        <taxon>Fungi</taxon>
        <taxon>Fungi incertae sedis</taxon>
        <taxon>Mucoromycota</taxon>
        <taxon>Mucoromycotina</taxon>
        <taxon>Mucoromycetes</taxon>
        <taxon>Mucorales</taxon>
        <taxon>Mucorineae</taxon>
        <taxon>Rhizopodaceae</taxon>
        <taxon>Rhizopus</taxon>
    </lineage>
</organism>
<dbReference type="InterPro" id="IPR036869">
    <property type="entry name" value="J_dom_sf"/>
</dbReference>
<dbReference type="GO" id="GO:0005744">
    <property type="term" value="C:TIM23 mitochondrial import inner membrane translocase complex"/>
    <property type="evidence" value="ECO:0007669"/>
    <property type="project" value="InterPro"/>
</dbReference>
<dbReference type="Proteomes" id="UP000717996">
    <property type="component" value="Unassembled WGS sequence"/>
</dbReference>
<protein>
    <recommendedName>
        <fullName evidence="4">Mitochondrial import inner membrane translocase subunit TIM16</fullName>
    </recommendedName>
    <alternativeName>
        <fullName evidence="3">Mitochondrial import inner membrane translocase subunit tim16</fullName>
    </alternativeName>
    <alternativeName>
        <fullName evidence="11 12">Presequence translocated-associated motor subunit PAM16</fullName>
    </alternativeName>
</protein>
<keyword evidence="10" id="KW-0472">Membrane</keyword>
<dbReference type="OrthoDB" id="10262892at2759"/>
<comment type="subcellular location">
    <subcellularLocation>
        <location evidence="1">Mitochondrion inner membrane</location>
        <topology evidence="1">Peripheral membrane protein</topology>
    </subcellularLocation>
</comment>
<reference evidence="15" key="1">
    <citation type="journal article" date="2020" name="Microb. Genom.">
        <title>Genetic diversity of clinical and environmental Mucorales isolates obtained from an investigation of mucormycosis cases among solid organ transplant recipients.</title>
        <authorList>
            <person name="Nguyen M.H."/>
            <person name="Kaul D."/>
            <person name="Muto C."/>
            <person name="Cheng S.J."/>
            <person name="Richter R.A."/>
            <person name="Bruno V.M."/>
            <person name="Liu G."/>
            <person name="Beyhan S."/>
            <person name="Sundermann A.J."/>
            <person name="Mounaud S."/>
            <person name="Pasculle A.W."/>
            <person name="Nierman W.C."/>
            <person name="Driscoll E."/>
            <person name="Cumbie R."/>
            <person name="Clancy C.J."/>
            <person name="Dupont C.L."/>
        </authorList>
    </citation>
    <scope>NUCLEOTIDE SEQUENCE</scope>
    <source>
        <strain evidence="15">GL16</strain>
    </source>
</reference>
<dbReference type="PANTHER" id="PTHR12388:SF0">
    <property type="entry name" value="MITOCHONDRIAL IMPORT INNER MEMBRANE TRANSLOCASE SUBUNIT TIM16"/>
    <property type="match status" value="1"/>
</dbReference>
<keyword evidence="5" id="KW-0813">Transport</keyword>
<keyword evidence="9" id="KW-0496">Mitochondrion</keyword>
<evidence type="ECO:0000256" key="6">
    <source>
        <dbReference type="ARBA" id="ARBA00022792"/>
    </source>
</evidence>
<evidence type="ECO:0000256" key="5">
    <source>
        <dbReference type="ARBA" id="ARBA00022448"/>
    </source>
</evidence>
<evidence type="ECO:0000313" key="16">
    <source>
        <dbReference type="Proteomes" id="UP000717996"/>
    </source>
</evidence>
<evidence type="ECO:0000313" key="15">
    <source>
        <dbReference type="EMBL" id="KAG1545546.1"/>
    </source>
</evidence>